<evidence type="ECO:0000313" key="7">
    <source>
        <dbReference type="Proteomes" id="UP000608154"/>
    </source>
</evidence>
<comment type="subunit">
    <text evidence="4">Homotetramer.</text>
</comment>
<evidence type="ECO:0000256" key="4">
    <source>
        <dbReference type="RuleBase" id="RU369062"/>
    </source>
</evidence>
<dbReference type="NCBIfam" id="TIGR03707">
    <property type="entry name" value="PPK2_P_aer"/>
    <property type="match status" value="1"/>
</dbReference>
<dbReference type="SUPFAM" id="SSF52540">
    <property type="entry name" value="P-loop containing nucleoside triphosphate hydrolases"/>
    <property type="match status" value="1"/>
</dbReference>
<evidence type="ECO:0000256" key="2">
    <source>
        <dbReference type="ARBA" id="ARBA00022679"/>
    </source>
</evidence>
<feature type="domain" description="Polyphosphate kinase-2-related" evidence="5">
    <location>
        <begin position="11"/>
        <end position="233"/>
    </location>
</feature>
<comment type="similarity">
    <text evidence="1 4">Belongs to the polyphosphate kinase 2 (PPK2) family. Class I subfamily.</text>
</comment>
<evidence type="ECO:0000313" key="6">
    <source>
        <dbReference type="EMBL" id="GGC10936.1"/>
    </source>
</evidence>
<sequence>MGGKRKGSLGRKAYEKLLEPMEEELAGMARWAATTGARIAVLFEGRDTAGKGGAINAITATLNPRQVHVAALAAPGEREQGQWYFQRYVPHLPAKGEIVLFDRSWYNRAGVEKIMGYATPAQVQAFLRDAPVFEKMLVDDGIMLFKYWLTCDQEQQEERLCERLEDPLKRWKLSPVDLAARSQYGAYTQAREEMLEATHTTHAPWTLVDFNDQKLGRLTLIRDLLNRLPDTHVEPPPLEMPPLNHEPLKEKFGVLDPIRPFPVD</sequence>
<dbReference type="Pfam" id="PF03976">
    <property type="entry name" value="PPK2"/>
    <property type="match status" value="1"/>
</dbReference>
<proteinExistence type="inferred from homology"/>
<dbReference type="AlphaFoldDB" id="A0A916TVS9"/>
<name>A0A916TVS9_9SPHN</name>
<dbReference type="Gene3D" id="3.40.50.300">
    <property type="entry name" value="P-loop containing nucleotide triphosphate hydrolases"/>
    <property type="match status" value="1"/>
</dbReference>
<gene>
    <name evidence="6" type="ORF">GCM10011494_32090</name>
</gene>
<keyword evidence="2 4" id="KW-0808">Transferase</keyword>
<comment type="function">
    <text evidence="4">Uses inorganic polyphosphate (polyP) as a donor to convert GDP to GTP or ADP to ATP.</text>
</comment>
<dbReference type="Proteomes" id="UP000608154">
    <property type="component" value="Unassembled WGS sequence"/>
</dbReference>
<dbReference type="GO" id="GO:0006793">
    <property type="term" value="P:phosphorus metabolic process"/>
    <property type="evidence" value="ECO:0007669"/>
    <property type="project" value="InterPro"/>
</dbReference>
<accession>A0A916TVS9</accession>
<evidence type="ECO:0000259" key="5">
    <source>
        <dbReference type="Pfam" id="PF03976"/>
    </source>
</evidence>
<dbReference type="EC" id="2.7.4.-" evidence="4"/>
<evidence type="ECO:0000256" key="1">
    <source>
        <dbReference type="ARBA" id="ARBA00009924"/>
    </source>
</evidence>
<dbReference type="RefSeq" id="WP_188772578.1">
    <property type="nucleotide sequence ID" value="NZ_BMHK01000028.1"/>
</dbReference>
<reference evidence="6" key="2">
    <citation type="submission" date="2020-09" db="EMBL/GenBank/DDBJ databases">
        <authorList>
            <person name="Sun Q."/>
            <person name="Zhou Y."/>
        </authorList>
    </citation>
    <scope>NUCLEOTIDE SEQUENCE</scope>
    <source>
        <strain evidence="6">CGMCC 1.15095</strain>
    </source>
</reference>
<dbReference type="InterPro" id="IPR027417">
    <property type="entry name" value="P-loop_NTPase"/>
</dbReference>
<dbReference type="GO" id="GO:0008976">
    <property type="term" value="F:polyphosphate kinase activity"/>
    <property type="evidence" value="ECO:0007669"/>
    <property type="project" value="UniProtKB-UniRule"/>
</dbReference>
<protein>
    <recommendedName>
        <fullName evidence="4">ADP/GDP-polyphosphate phosphotransferase</fullName>
        <ecNumber evidence="4">2.7.4.-</ecNumber>
    </recommendedName>
    <alternativeName>
        <fullName evidence="4">Polyphosphate kinase PPK2</fullName>
    </alternativeName>
</protein>
<dbReference type="PANTHER" id="PTHR34383:SF1">
    <property type="entry name" value="ADP-POLYPHOSPHATE PHOSPHOTRANSFERASE"/>
    <property type="match status" value="1"/>
</dbReference>
<evidence type="ECO:0000256" key="3">
    <source>
        <dbReference type="ARBA" id="ARBA00022777"/>
    </source>
</evidence>
<dbReference type="InterPro" id="IPR016898">
    <property type="entry name" value="Polyphosphate_phosphotransfera"/>
</dbReference>
<reference evidence="6" key="1">
    <citation type="journal article" date="2014" name="Int. J. Syst. Evol. Microbiol.">
        <title>Complete genome sequence of Corynebacterium casei LMG S-19264T (=DSM 44701T), isolated from a smear-ripened cheese.</title>
        <authorList>
            <consortium name="US DOE Joint Genome Institute (JGI-PGF)"/>
            <person name="Walter F."/>
            <person name="Albersmeier A."/>
            <person name="Kalinowski J."/>
            <person name="Ruckert C."/>
        </authorList>
    </citation>
    <scope>NUCLEOTIDE SEQUENCE</scope>
    <source>
        <strain evidence="6">CGMCC 1.15095</strain>
    </source>
</reference>
<dbReference type="EMBL" id="BMHK01000028">
    <property type="protein sequence ID" value="GGC10936.1"/>
    <property type="molecule type" value="Genomic_DNA"/>
</dbReference>
<dbReference type="PIRSF" id="PIRSF028756">
    <property type="entry name" value="PPK2_prd"/>
    <property type="match status" value="1"/>
</dbReference>
<comment type="caution">
    <text evidence="6">The sequence shown here is derived from an EMBL/GenBank/DDBJ whole genome shotgun (WGS) entry which is preliminary data.</text>
</comment>
<dbReference type="InterPro" id="IPR022486">
    <property type="entry name" value="PPK2_PA0141"/>
</dbReference>
<keyword evidence="3 4" id="KW-0418">Kinase</keyword>
<dbReference type="PANTHER" id="PTHR34383">
    <property type="entry name" value="POLYPHOSPHATE:AMP PHOSPHOTRANSFERASE-RELATED"/>
    <property type="match status" value="1"/>
</dbReference>
<dbReference type="InterPro" id="IPR022488">
    <property type="entry name" value="PPK2-related"/>
</dbReference>
<organism evidence="6 7">
    <name type="scientific">Novosphingobium endophyticum</name>
    <dbReference type="NCBI Taxonomy" id="1955250"/>
    <lineage>
        <taxon>Bacteria</taxon>
        <taxon>Pseudomonadati</taxon>
        <taxon>Pseudomonadota</taxon>
        <taxon>Alphaproteobacteria</taxon>
        <taxon>Sphingomonadales</taxon>
        <taxon>Sphingomonadaceae</taxon>
        <taxon>Novosphingobium</taxon>
    </lineage>
</organism>
<keyword evidence="7" id="KW-1185">Reference proteome</keyword>